<organism evidence="1 2">
    <name type="scientific">Caldalkalibacillus thermarum (strain TA2.A1)</name>
    <dbReference type="NCBI Taxonomy" id="986075"/>
    <lineage>
        <taxon>Bacteria</taxon>
        <taxon>Bacillati</taxon>
        <taxon>Bacillota</taxon>
        <taxon>Bacilli</taxon>
        <taxon>Bacillales</taxon>
        <taxon>Bacillaceae</taxon>
        <taxon>Caldalkalibacillus</taxon>
    </lineage>
</organism>
<protein>
    <submittedName>
        <fullName evidence="1">Uncharacterized protein</fullName>
    </submittedName>
</protein>
<dbReference type="Proteomes" id="UP000010716">
    <property type="component" value="Unassembled WGS sequence"/>
</dbReference>
<name>F5L4K2_CALTT</name>
<sequence length="157" mass="18536">MTMVKAPWTNETFEILPRERIEEVIRNLDPREVVEKAYAGYVQGMKTGYAAINLMTGKLETKSLSQSEENQGQDALWVAVYKIDQNGLEWQDEDIYSPEEIEEYKKSEACENGYSIDEYFDIAPEEFAEREIDALVHYFQLDWNWIEEQLDRWYVGE</sequence>
<gene>
    <name evidence="1" type="ORF">CathTA2_0715</name>
</gene>
<evidence type="ECO:0000313" key="2">
    <source>
        <dbReference type="Proteomes" id="UP000010716"/>
    </source>
</evidence>
<dbReference type="EMBL" id="AFCE01000085">
    <property type="protein sequence ID" value="EGL83748.1"/>
    <property type="molecule type" value="Genomic_DNA"/>
</dbReference>
<evidence type="ECO:0000313" key="1">
    <source>
        <dbReference type="EMBL" id="EGL83748.1"/>
    </source>
</evidence>
<accession>F5L4K2</accession>
<proteinExistence type="predicted"/>
<dbReference type="eggNOG" id="ENOG502ZIG6">
    <property type="taxonomic scope" value="Bacteria"/>
</dbReference>
<reference evidence="1 2" key="1">
    <citation type="journal article" date="2011" name="J. Bacteriol.">
        <title>Draft genome sequence of the thermoalkaliphilic Caldalkalibacillus thermarum strain TA2.A1.</title>
        <authorList>
            <person name="Kalamorz F."/>
            <person name="Keis S."/>
            <person name="McMillan D.G."/>
            <person name="Olsson K."/>
            <person name="Stanton J.A."/>
            <person name="Stockwell P."/>
            <person name="Black M.A."/>
            <person name="Klingeman D.M."/>
            <person name="Land M.L."/>
            <person name="Han C.S."/>
            <person name="Martin S.L."/>
            <person name="Becher S.A."/>
            <person name="Peddie C.J."/>
            <person name="Morgan H.W."/>
            <person name="Matthies D."/>
            <person name="Preiss L."/>
            <person name="Meier T."/>
            <person name="Brown S.D."/>
            <person name="Cook G.M."/>
        </authorList>
    </citation>
    <scope>NUCLEOTIDE SEQUENCE [LARGE SCALE GENOMIC DNA]</scope>
    <source>
        <strain evidence="1 2">TA2.A1</strain>
    </source>
</reference>
<comment type="caution">
    <text evidence="1">The sequence shown here is derived from an EMBL/GenBank/DDBJ whole genome shotgun (WGS) entry which is preliminary data.</text>
</comment>
<dbReference type="RefSeq" id="WP_007503178.1">
    <property type="nucleotide sequence ID" value="NZ_AFCE01000085.1"/>
</dbReference>
<dbReference type="AlphaFoldDB" id="F5L4K2"/>